<dbReference type="RefSeq" id="WP_125017709.1">
    <property type="nucleotide sequence ID" value="NZ_QWEZ01000002.1"/>
</dbReference>
<dbReference type="PANTHER" id="PTHR36838:SF4">
    <property type="entry name" value="AUXIN EFFLUX CARRIER FAMILY PROTEIN"/>
    <property type="match status" value="1"/>
</dbReference>
<evidence type="ECO:0000256" key="6">
    <source>
        <dbReference type="ARBA" id="ARBA00022989"/>
    </source>
</evidence>
<organism evidence="9 10">
    <name type="scientific">Aestuariirhabdus litorea</name>
    <dbReference type="NCBI Taxonomy" id="2528527"/>
    <lineage>
        <taxon>Bacteria</taxon>
        <taxon>Pseudomonadati</taxon>
        <taxon>Pseudomonadota</taxon>
        <taxon>Gammaproteobacteria</taxon>
        <taxon>Oceanospirillales</taxon>
        <taxon>Aestuariirhabdaceae</taxon>
        <taxon>Aestuariirhabdus</taxon>
    </lineage>
</organism>
<dbReference type="InterPro" id="IPR038770">
    <property type="entry name" value="Na+/solute_symporter_sf"/>
</dbReference>
<proteinExistence type="inferred from homology"/>
<sequence length="301" mass="31525">MTTALLPVFGLILLGMLLSRMQFPGDSFWPQAEKLTYYLLFPALLVGKLATAETGAVDIGRVATLVVGFLLAGSLLLWLLQRLVGWNGPRFTSIYQGGIRFNTYVGLATVSQLLGDGAMAVAAVAIALMIPLINLLCIAAFALYAGAERPSPLRVARQILSNPLIMACVTGIAWNLLGLPWPDALGLFMELLGQTALPMGLLAVGAGLQLSALRGASAALVWSSAVKLLGLPLLVLLLCQLTGTVGVTREVLLILAVLPTASSAYILARQLGGDAPLMAALISAQTLLAMLSMPLLLGLLL</sequence>
<reference evidence="9 10" key="1">
    <citation type="submission" date="2018-08" db="EMBL/GenBank/DDBJ databases">
        <authorList>
            <person name="Khan S.A."/>
        </authorList>
    </citation>
    <scope>NUCLEOTIDE SEQUENCE [LARGE SCALE GENOMIC DNA]</scope>
    <source>
        <strain evidence="9 10">GTF-13</strain>
    </source>
</reference>
<dbReference type="AlphaFoldDB" id="A0A3P3VLM1"/>
<keyword evidence="5 8" id="KW-0812">Transmembrane</keyword>
<protein>
    <submittedName>
        <fullName evidence="9">AEC family transporter</fullName>
    </submittedName>
</protein>
<feature type="transmembrane region" description="Helical" evidence="8">
    <location>
        <begin position="225"/>
        <end position="245"/>
    </location>
</feature>
<keyword evidence="3" id="KW-0813">Transport</keyword>
<feature type="transmembrane region" description="Helical" evidence="8">
    <location>
        <begin position="280"/>
        <end position="300"/>
    </location>
</feature>
<comment type="subcellular location">
    <subcellularLocation>
        <location evidence="1">Cell membrane</location>
        <topology evidence="1">Multi-pass membrane protein</topology>
    </subcellularLocation>
</comment>
<comment type="similarity">
    <text evidence="2">Belongs to the auxin efflux carrier (TC 2.A.69) family.</text>
</comment>
<gene>
    <name evidence="9" type="ORF">D0544_15450</name>
</gene>
<evidence type="ECO:0000256" key="2">
    <source>
        <dbReference type="ARBA" id="ARBA00010145"/>
    </source>
</evidence>
<name>A0A3P3VLM1_9GAMM</name>
<evidence type="ECO:0000313" key="9">
    <source>
        <dbReference type="EMBL" id="RRJ83227.1"/>
    </source>
</evidence>
<dbReference type="PANTHER" id="PTHR36838">
    <property type="entry name" value="AUXIN EFFLUX CARRIER FAMILY PROTEIN"/>
    <property type="match status" value="1"/>
</dbReference>
<evidence type="ECO:0000256" key="7">
    <source>
        <dbReference type="ARBA" id="ARBA00023136"/>
    </source>
</evidence>
<feature type="transmembrane region" description="Helical" evidence="8">
    <location>
        <begin position="59"/>
        <end position="80"/>
    </location>
</feature>
<dbReference type="InterPro" id="IPR004776">
    <property type="entry name" value="Mem_transp_PIN-like"/>
</dbReference>
<feature type="transmembrane region" description="Helical" evidence="8">
    <location>
        <begin position="159"/>
        <end position="179"/>
    </location>
</feature>
<feature type="transmembrane region" description="Helical" evidence="8">
    <location>
        <begin position="251"/>
        <end position="268"/>
    </location>
</feature>
<keyword evidence="6 8" id="KW-1133">Transmembrane helix</keyword>
<keyword evidence="4" id="KW-1003">Cell membrane</keyword>
<evidence type="ECO:0000313" key="10">
    <source>
        <dbReference type="Proteomes" id="UP000280792"/>
    </source>
</evidence>
<dbReference type="EMBL" id="QWEZ01000002">
    <property type="protein sequence ID" value="RRJ83227.1"/>
    <property type="molecule type" value="Genomic_DNA"/>
</dbReference>
<evidence type="ECO:0000256" key="1">
    <source>
        <dbReference type="ARBA" id="ARBA00004651"/>
    </source>
</evidence>
<keyword evidence="7 8" id="KW-0472">Membrane</keyword>
<evidence type="ECO:0000256" key="5">
    <source>
        <dbReference type="ARBA" id="ARBA00022692"/>
    </source>
</evidence>
<feature type="transmembrane region" description="Helical" evidence="8">
    <location>
        <begin position="120"/>
        <end position="147"/>
    </location>
</feature>
<dbReference type="GO" id="GO:0005886">
    <property type="term" value="C:plasma membrane"/>
    <property type="evidence" value="ECO:0007669"/>
    <property type="project" value="UniProtKB-SubCell"/>
</dbReference>
<keyword evidence="10" id="KW-1185">Reference proteome</keyword>
<evidence type="ECO:0000256" key="8">
    <source>
        <dbReference type="SAM" id="Phobius"/>
    </source>
</evidence>
<dbReference type="Gene3D" id="1.20.1530.20">
    <property type="match status" value="1"/>
</dbReference>
<evidence type="ECO:0000256" key="4">
    <source>
        <dbReference type="ARBA" id="ARBA00022475"/>
    </source>
</evidence>
<accession>A0A3P3VLM1</accession>
<dbReference type="GO" id="GO:0055085">
    <property type="term" value="P:transmembrane transport"/>
    <property type="evidence" value="ECO:0007669"/>
    <property type="project" value="InterPro"/>
</dbReference>
<dbReference type="Proteomes" id="UP000280792">
    <property type="component" value="Unassembled WGS sequence"/>
</dbReference>
<comment type="caution">
    <text evidence="9">The sequence shown here is derived from an EMBL/GenBank/DDBJ whole genome shotgun (WGS) entry which is preliminary data.</text>
</comment>
<evidence type="ECO:0000256" key="3">
    <source>
        <dbReference type="ARBA" id="ARBA00022448"/>
    </source>
</evidence>
<reference evidence="9 10" key="2">
    <citation type="submission" date="2018-12" db="EMBL/GenBank/DDBJ databases">
        <title>Simiduia agarivorans gen. nov., sp. nov., a marine, agarolytic bacterium isolated from shallow coastal water from Keelung, Taiwan.</title>
        <authorList>
            <person name="Shieh W.Y."/>
        </authorList>
    </citation>
    <scope>NUCLEOTIDE SEQUENCE [LARGE SCALE GENOMIC DNA]</scope>
    <source>
        <strain evidence="9 10">GTF-13</strain>
    </source>
</reference>
<feature type="transmembrane region" description="Helical" evidence="8">
    <location>
        <begin position="35"/>
        <end position="52"/>
    </location>
</feature>
<dbReference type="Pfam" id="PF03547">
    <property type="entry name" value="Mem_trans"/>
    <property type="match status" value="1"/>
</dbReference>